<name>D1NY06_9GAMM</name>
<evidence type="ECO:0000313" key="1">
    <source>
        <dbReference type="EMBL" id="EFB73854.1"/>
    </source>
</evidence>
<evidence type="ECO:0000313" key="2">
    <source>
        <dbReference type="Proteomes" id="UP000005512"/>
    </source>
</evidence>
<comment type="caution">
    <text evidence="1">The sequence shown here is derived from an EMBL/GenBank/DDBJ whole genome shotgun (WGS) entry which is preliminary data.</text>
</comment>
<organism evidence="1 2">
    <name type="scientific">Providencia rustigianii DSM 4541</name>
    <dbReference type="NCBI Taxonomy" id="500637"/>
    <lineage>
        <taxon>Bacteria</taxon>
        <taxon>Pseudomonadati</taxon>
        <taxon>Pseudomonadota</taxon>
        <taxon>Gammaproteobacteria</taxon>
        <taxon>Enterobacterales</taxon>
        <taxon>Morganellaceae</taxon>
        <taxon>Providencia</taxon>
    </lineage>
</organism>
<protein>
    <submittedName>
        <fullName evidence="1">Uncharacterized protein</fullName>
    </submittedName>
</protein>
<gene>
    <name evidence="1" type="ORF">PROVRUST_05127</name>
</gene>
<reference evidence="1" key="1">
    <citation type="submission" date="2009-12" db="EMBL/GenBank/DDBJ databases">
        <authorList>
            <person name="Weinstock G."/>
            <person name="Sodergren E."/>
            <person name="Clifton S."/>
            <person name="Fulton L."/>
            <person name="Fulton B."/>
            <person name="Courtney L."/>
            <person name="Fronick C."/>
            <person name="Harrison M."/>
            <person name="Strong C."/>
            <person name="Farmer C."/>
            <person name="Delahaunty K."/>
            <person name="Markovic C."/>
            <person name="Hall O."/>
            <person name="Minx P."/>
            <person name="Tomlinson C."/>
            <person name="Mitreva M."/>
            <person name="Nelson J."/>
            <person name="Hou S."/>
            <person name="Wollam A."/>
            <person name="Pepin K.H."/>
            <person name="Johnson M."/>
            <person name="Bhonagiri V."/>
            <person name="Nash W.E."/>
            <person name="Warren W."/>
            <person name="Chinwalla A."/>
            <person name="Mardis E.R."/>
            <person name="Wilson R.K."/>
        </authorList>
    </citation>
    <scope>NUCLEOTIDE SEQUENCE [LARGE SCALE GENOMIC DNA]</scope>
    <source>
        <strain evidence="1">DSM 4541</strain>
    </source>
</reference>
<accession>D1NY06</accession>
<proteinExistence type="predicted"/>
<dbReference type="AlphaFoldDB" id="D1NY06"/>
<dbReference type="EMBL" id="ABXV02000011">
    <property type="protein sequence ID" value="EFB73854.1"/>
    <property type="molecule type" value="Genomic_DNA"/>
</dbReference>
<keyword evidence="2" id="KW-1185">Reference proteome</keyword>
<dbReference type="Proteomes" id="UP000005512">
    <property type="component" value="Unassembled WGS sequence"/>
</dbReference>
<sequence>MTTKCLFTKIQDRLSIHHEISMVRLLTGFFISEMFTYVT</sequence>
<dbReference type="STRING" id="500637.PROVRUST_05127"/>
<dbReference type="HOGENOM" id="CLU_3315347_0_0_6"/>